<keyword evidence="4" id="KW-1185">Reference proteome</keyword>
<proteinExistence type="predicted"/>
<dbReference type="RefSeq" id="WP_409085217.1">
    <property type="nucleotide sequence ID" value="NZ_JBJVMW010000007.1"/>
</dbReference>
<name>A0ABW9INM9_STRGJ</name>
<feature type="compositionally biased region" description="Low complexity" evidence="1">
    <location>
        <begin position="102"/>
        <end position="116"/>
    </location>
</feature>
<comment type="caution">
    <text evidence="3">The sequence shown here is derived from an EMBL/GenBank/DDBJ whole genome shotgun (WGS) entry which is preliminary data.</text>
</comment>
<dbReference type="EMBL" id="JBJVNE010000010">
    <property type="protein sequence ID" value="MFM9648748.1"/>
    <property type="molecule type" value="Genomic_DNA"/>
</dbReference>
<accession>A0ABW9INM9</accession>
<gene>
    <name evidence="3" type="ORF">ACKI1S_21620</name>
</gene>
<reference evidence="3 4" key="1">
    <citation type="submission" date="2024-12" db="EMBL/GenBank/DDBJ databases">
        <title>Forecasting of Potato common scab and diversities of Pathogenic streptomyces spp. in china.</title>
        <authorList>
            <person name="Handique U."/>
            <person name="Wu J."/>
        </authorList>
    </citation>
    <scope>NUCLEOTIDE SEQUENCE [LARGE SCALE GENOMIC DNA]</scope>
    <source>
        <strain evidence="3 4">ZRIMU1585</strain>
    </source>
</reference>
<evidence type="ECO:0000313" key="4">
    <source>
        <dbReference type="Proteomes" id="UP001631993"/>
    </source>
</evidence>
<feature type="domain" description="Flp pilus assembly protein RcpC/CpaB" evidence="2">
    <location>
        <begin position="124"/>
        <end position="230"/>
    </location>
</feature>
<sequence length="231" mass="23159">MIPLSFRPSVSAPVSLPASAPAPVLTVPCRLPGSPSLPVPPSCEVPQFAPVRVRGGLHRLHRLVRNRRRALAVGLAVTAAALVAAGPRDGDQARGHPGGGSPARAQSSARAPADAPRTAERVRAAVRISDAATVRLLRPGDRVDVIAVALAERSAGPEGAAQVVARRALVTKVPEPAGGSAGAGGGGDEGAAWDDAGSAEGGALVVLSVPRSTATRLAGASVTTRLAVTLW</sequence>
<evidence type="ECO:0000256" key="1">
    <source>
        <dbReference type="SAM" id="MobiDB-lite"/>
    </source>
</evidence>
<dbReference type="Proteomes" id="UP001631993">
    <property type="component" value="Unassembled WGS sequence"/>
</dbReference>
<feature type="region of interest" description="Disordered" evidence="1">
    <location>
        <begin position="175"/>
        <end position="195"/>
    </location>
</feature>
<feature type="compositionally biased region" description="Gly residues" evidence="1">
    <location>
        <begin position="179"/>
        <end position="189"/>
    </location>
</feature>
<evidence type="ECO:0000313" key="3">
    <source>
        <dbReference type="EMBL" id="MFM9648748.1"/>
    </source>
</evidence>
<evidence type="ECO:0000259" key="2">
    <source>
        <dbReference type="Pfam" id="PF16976"/>
    </source>
</evidence>
<organism evidence="3 4">
    <name type="scientific">Streptomyces galilaeus</name>
    <dbReference type="NCBI Taxonomy" id="33899"/>
    <lineage>
        <taxon>Bacteria</taxon>
        <taxon>Bacillati</taxon>
        <taxon>Actinomycetota</taxon>
        <taxon>Actinomycetes</taxon>
        <taxon>Kitasatosporales</taxon>
        <taxon>Streptomycetaceae</taxon>
        <taxon>Streptomyces</taxon>
    </lineage>
</organism>
<dbReference type="InterPro" id="IPR031571">
    <property type="entry name" value="RcpC_dom"/>
</dbReference>
<protein>
    <submittedName>
        <fullName evidence="3">RcpC/CpaB family pilus assembly protein</fullName>
    </submittedName>
</protein>
<feature type="region of interest" description="Disordered" evidence="1">
    <location>
        <begin position="87"/>
        <end position="118"/>
    </location>
</feature>
<dbReference type="Pfam" id="PF16976">
    <property type="entry name" value="RcpC"/>
    <property type="match status" value="1"/>
</dbReference>